<gene>
    <name evidence="4" type="ORF">CZ814_00843</name>
</gene>
<feature type="domain" description="Peptidase M14" evidence="3">
    <location>
        <begin position="110"/>
        <end position="380"/>
    </location>
</feature>
<dbReference type="AlphaFoldDB" id="A0A1T4PPT7"/>
<accession>A0A1T4PPT7</accession>
<keyword evidence="4" id="KW-0645">Protease</keyword>
<keyword evidence="4" id="KW-0121">Carboxypeptidase</keyword>
<evidence type="ECO:0000256" key="1">
    <source>
        <dbReference type="ARBA" id="ARBA00001947"/>
    </source>
</evidence>
<dbReference type="Gene3D" id="3.40.630.10">
    <property type="entry name" value="Zn peptidases"/>
    <property type="match status" value="1"/>
</dbReference>
<dbReference type="Proteomes" id="UP000191116">
    <property type="component" value="Unassembled WGS sequence"/>
</dbReference>
<dbReference type="EMBL" id="FUWP01000003">
    <property type="protein sequence ID" value="SJZ93592.1"/>
    <property type="molecule type" value="Genomic_DNA"/>
</dbReference>
<evidence type="ECO:0000259" key="3">
    <source>
        <dbReference type="PROSITE" id="PS52035"/>
    </source>
</evidence>
<comment type="cofactor">
    <cofactor evidence="1">
        <name>Zn(2+)</name>
        <dbReference type="ChEBI" id="CHEBI:29105"/>
    </cofactor>
</comment>
<evidence type="ECO:0000313" key="5">
    <source>
        <dbReference type="Proteomes" id="UP000191116"/>
    </source>
</evidence>
<dbReference type="OrthoDB" id="5490902at2"/>
<dbReference type="PANTHER" id="PTHR12756">
    <property type="entry name" value="CYTOSOLIC CARBOXYPEPTIDASE"/>
    <property type="match status" value="1"/>
</dbReference>
<protein>
    <submittedName>
        <fullName evidence="4">Zinc carboxypeptidase</fullName>
    </submittedName>
</protein>
<sequence>MKIFSNFESGSINVVKADSKDDIQLSIPNDNQSELHQWFHFRLESEAQQPHTIKLLDLANSAYPEGWNGYDVVASYDREEWFRIPSEFDGDTLTFTVIPENESMYFAYFAPYSYDRHQDLLHLAQSHYNCRLETLGHTLDNRDVSLLVIGDEHTADSEEAPKKKIWVIARQHPGETMAEWFVEGLVQRLLDETDTVGRALLNKAVFYIVPNMNPDGSARGHLRLNAIGVNLNREWQTPSLENSPEVFYVREKMLATGVDMFLDIHGDEAIPFNFVAGSEGIPSYDSRLENLENKFKQALLTVTPEFQDEHGYGKDKPGEANLTVASNWVAEQFNCLSYTVEMPFKDHNKHPDSLYGWSPERSIGFGHDTLAAVLAVTDDLR</sequence>
<dbReference type="GO" id="GO:0004181">
    <property type="term" value="F:metallocarboxypeptidase activity"/>
    <property type="evidence" value="ECO:0007669"/>
    <property type="project" value="InterPro"/>
</dbReference>
<dbReference type="Gene3D" id="2.60.40.3120">
    <property type="match status" value="1"/>
</dbReference>
<dbReference type="PANTHER" id="PTHR12756:SF11">
    <property type="entry name" value="CYTOSOLIC CARBOXYPEPTIDASE 1"/>
    <property type="match status" value="1"/>
</dbReference>
<reference evidence="4 5" key="1">
    <citation type="submission" date="2017-02" db="EMBL/GenBank/DDBJ databases">
        <authorList>
            <person name="Peterson S.W."/>
        </authorList>
    </citation>
    <scope>NUCLEOTIDE SEQUENCE [LARGE SCALE GENOMIC DNA]</scope>
    <source>
        <strain evidence="4 5">CECT 9189</strain>
    </source>
</reference>
<organism evidence="4 5">
    <name type="scientific">Photobacterium toruni</name>
    <dbReference type="NCBI Taxonomy" id="1935446"/>
    <lineage>
        <taxon>Bacteria</taxon>
        <taxon>Pseudomonadati</taxon>
        <taxon>Pseudomonadota</taxon>
        <taxon>Gammaproteobacteria</taxon>
        <taxon>Vibrionales</taxon>
        <taxon>Vibrionaceae</taxon>
        <taxon>Photobacterium</taxon>
    </lineage>
</organism>
<comment type="similarity">
    <text evidence="2">Belongs to the peptidase M14 family.</text>
</comment>
<dbReference type="Pfam" id="PF18027">
    <property type="entry name" value="Pepdidase_M14_N"/>
    <property type="match status" value="1"/>
</dbReference>
<dbReference type="InterPro" id="IPR000834">
    <property type="entry name" value="Peptidase_M14"/>
</dbReference>
<name>A0A1T4PPT7_9GAMM</name>
<dbReference type="Pfam" id="PF00246">
    <property type="entry name" value="Peptidase_M14"/>
    <property type="match status" value="1"/>
</dbReference>
<dbReference type="GO" id="GO:0008270">
    <property type="term" value="F:zinc ion binding"/>
    <property type="evidence" value="ECO:0007669"/>
    <property type="project" value="InterPro"/>
</dbReference>
<dbReference type="InterPro" id="IPR050821">
    <property type="entry name" value="Cytosolic_carboxypeptidase"/>
</dbReference>
<dbReference type="RefSeq" id="WP_080173707.1">
    <property type="nucleotide sequence ID" value="NZ_AP024855.1"/>
</dbReference>
<dbReference type="SUPFAM" id="SSF53187">
    <property type="entry name" value="Zn-dependent exopeptidases"/>
    <property type="match status" value="1"/>
</dbReference>
<dbReference type="CDD" id="cd06234">
    <property type="entry name" value="M14_PaCCP-like"/>
    <property type="match status" value="1"/>
</dbReference>
<proteinExistence type="inferred from homology"/>
<evidence type="ECO:0000313" key="4">
    <source>
        <dbReference type="EMBL" id="SJZ93592.1"/>
    </source>
</evidence>
<dbReference type="GO" id="GO:0006508">
    <property type="term" value="P:proteolysis"/>
    <property type="evidence" value="ECO:0007669"/>
    <property type="project" value="InterPro"/>
</dbReference>
<evidence type="ECO:0000256" key="2">
    <source>
        <dbReference type="PROSITE-ProRule" id="PRU01379"/>
    </source>
</evidence>
<dbReference type="SMART" id="SM00631">
    <property type="entry name" value="Zn_pept"/>
    <property type="match status" value="1"/>
</dbReference>
<dbReference type="InterPro" id="IPR040626">
    <property type="entry name" value="Pepdidase_M14_N"/>
</dbReference>
<dbReference type="PROSITE" id="PS52035">
    <property type="entry name" value="PEPTIDASE_M14"/>
    <property type="match status" value="1"/>
</dbReference>
<feature type="active site" description="Proton donor/acceptor" evidence="2">
    <location>
        <position position="341"/>
    </location>
</feature>
<keyword evidence="4" id="KW-0378">Hydrolase</keyword>